<keyword evidence="2" id="KW-1133">Transmembrane helix</keyword>
<comment type="caution">
    <text evidence="3">The sequence shown here is derived from an EMBL/GenBank/DDBJ whole genome shotgun (WGS) entry which is preliminary data.</text>
</comment>
<dbReference type="InterPro" id="IPR015943">
    <property type="entry name" value="WD40/YVTN_repeat-like_dom_sf"/>
</dbReference>
<dbReference type="InterPro" id="IPR011047">
    <property type="entry name" value="Quinoprotein_ADH-like_sf"/>
</dbReference>
<name>A0ABT6L1R0_9MYCO</name>
<feature type="transmembrane region" description="Helical" evidence="2">
    <location>
        <begin position="80"/>
        <end position="103"/>
    </location>
</feature>
<dbReference type="Gene3D" id="2.130.10.10">
    <property type="entry name" value="YVTN repeat-like/Quinoprotein amine dehydrogenase"/>
    <property type="match status" value="2"/>
</dbReference>
<organism evidence="3 4">
    <name type="scientific">Mycolicibacterium frederiksbergense</name>
    <dbReference type="NCBI Taxonomy" id="117567"/>
    <lineage>
        <taxon>Bacteria</taxon>
        <taxon>Bacillati</taxon>
        <taxon>Actinomycetota</taxon>
        <taxon>Actinomycetes</taxon>
        <taxon>Mycobacteriales</taxon>
        <taxon>Mycobacteriaceae</taxon>
        <taxon>Mycolicibacterium</taxon>
    </lineage>
</organism>
<protein>
    <submittedName>
        <fullName evidence="3">Outer membrane protein assembly factor BamB</fullName>
    </submittedName>
</protein>
<dbReference type="EMBL" id="JARXVE010000005">
    <property type="protein sequence ID" value="MDH6196874.1"/>
    <property type="molecule type" value="Genomic_DNA"/>
</dbReference>
<dbReference type="InterPro" id="IPR018391">
    <property type="entry name" value="PQQ_b-propeller_rpt"/>
</dbReference>
<dbReference type="SUPFAM" id="SSF50998">
    <property type="entry name" value="Quinoprotein alcohol dehydrogenase-like"/>
    <property type="match status" value="1"/>
</dbReference>
<proteinExistence type="predicted"/>
<dbReference type="Proteomes" id="UP001160130">
    <property type="component" value="Unassembled WGS sequence"/>
</dbReference>
<evidence type="ECO:0000256" key="2">
    <source>
        <dbReference type="SAM" id="Phobius"/>
    </source>
</evidence>
<gene>
    <name evidence="3" type="ORF">M2272_003527</name>
</gene>
<feature type="region of interest" description="Disordered" evidence="1">
    <location>
        <begin position="1"/>
        <end position="74"/>
    </location>
</feature>
<feature type="compositionally biased region" description="Low complexity" evidence="1">
    <location>
        <begin position="50"/>
        <end position="64"/>
    </location>
</feature>
<evidence type="ECO:0000256" key="1">
    <source>
        <dbReference type="SAM" id="MobiDB-lite"/>
    </source>
</evidence>
<evidence type="ECO:0000313" key="4">
    <source>
        <dbReference type="Proteomes" id="UP001160130"/>
    </source>
</evidence>
<keyword evidence="4" id="KW-1185">Reference proteome</keyword>
<keyword evidence="2" id="KW-0812">Transmembrane</keyword>
<reference evidence="3 4" key="1">
    <citation type="submission" date="2023-04" db="EMBL/GenBank/DDBJ databases">
        <title>Forest soil microbial communities from Buena Vista Peninsula, Colon Province, Panama.</title>
        <authorList>
            <person name="Bouskill N."/>
        </authorList>
    </citation>
    <scope>NUCLEOTIDE SEQUENCE [LARGE SCALE GENOMIC DNA]</scope>
    <source>
        <strain evidence="3 4">AC80</strain>
    </source>
</reference>
<dbReference type="RefSeq" id="WP_280833471.1">
    <property type="nucleotide sequence ID" value="NZ_JARXVE010000005.1"/>
</dbReference>
<evidence type="ECO:0000313" key="3">
    <source>
        <dbReference type="EMBL" id="MDH6196874.1"/>
    </source>
</evidence>
<sequence>MNQWGSSPWGDNDGQSAASGMTGSPFDAPGLQPGAPPTFGAAPGFPPSPALQGWGQQPYGGYPPQFTPQPPEDRRRRGKVIGIVVAAVVVVLALVVGVVVVLAGSKSEALSEADTAAGKAEIARDERPPAAVKLPSLGAAPGAPLWSYPPGGDDRGYLSVLGGDSATVLVSLNKSMIALDAATGAPRWQRPDMPGRCVVGTSGKVALCSTGRDNAVLLDMATGATMETMPAQAVVLIYSGAGLLAFLDHRNSLRVFDDAGRQLWTKQVPGQTSVFLDQGVVAEKERSGLSTKFYDAKTGNEFLSIGAVDDIIATSRGIAVSQRSGGTLPGGKPKQKIDFYSFTGKLAWRIPGDRGYRLPSTTDDSTGAFELFNVRTTSGVALPVVYSEGKGEIAAVDPLTGDIKWSQQVPVSSDTLVRLSGVANLCVVSYGTVGQKSGGVRVRDCNDPTGAFIAKSELDTLRATDGNQVVGRGDGTDNPVTAFDSATGQRSWQLDRSVVQDVAWVGDGLYSTWGGKISRLS</sequence>
<dbReference type="SMART" id="SM00564">
    <property type="entry name" value="PQQ"/>
    <property type="match status" value="3"/>
</dbReference>
<accession>A0ABT6L1R0</accession>
<feature type="compositionally biased region" description="Polar residues" evidence="1">
    <location>
        <begin position="13"/>
        <end position="22"/>
    </location>
</feature>
<keyword evidence="2" id="KW-0472">Membrane</keyword>